<dbReference type="GO" id="GO:0005525">
    <property type="term" value="F:GTP binding"/>
    <property type="evidence" value="ECO:0007669"/>
    <property type="project" value="InterPro"/>
</dbReference>
<sequence length="381" mass="41968">MYSNVDPPFVYQSSKFSRQYRLDDGIDAKVVIMGSTGVGKTSLLHRYTQNRFDPKNTTSTTGALFVTKKAIVNGTKVRLQLWDTAGQERFRSMAPMYYRGANAAILMYDITNSRSFDAIRGWLQELKKNCDSDLIIYIVGAKADLHRHREITSDLARHSLHTWFPPPQPVIAPPPPPPSTLSYIRPRFTSFPSMRGASASPPSTDDSGSSPIDNPVARGLQRSNTSAIPRLPAAPLKRPSRQRANTMNTGPQAGSRLGSSFGSAVARSAAGWNELGDGSSGSLHEEDENLLDDDTDEQEWGLGKDMELFEVSAKDDLGIQSLFDSVITSIIAKKDVIDERNELKRRDSVFLSEVSPPKWAAQAAEEEAKEKTRKGGSWACC</sequence>
<dbReference type="AlphaFoldDB" id="A0A5C3QUE6"/>
<gene>
    <name evidence="3" type="ORF">BDV98DRAFT_610356</name>
</gene>
<dbReference type="SMART" id="SM00176">
    <property type="entry name" value="RAN"/>
    <property type="match status" value="1"/>
</dbReference>
<name>A0A5C3QUE6_9AGAR</name>
<dbReference type="FunFam" id="3.40.50.300:FF:000808">
    <property type="entry name" value="Small GTP-binding protein, putative"/>
    <property type="match status" value="1"/>
</dbReference>
<dbReference type="PRINTS" id="PR00449">
    <property type="entry name" value="RASTRNSFRMNG"/>
</dbReference>
<feature type="region of interest" description="Disordered" evidence="2">
    <location>
        <begin position="192"/>
        <end position="262"/>
    </location>
</feature>
<dbReference type="InterPro" id="IPR005225">
    <property type="entry name" value="Small_GTP-bd"/>
</dbReference>
<protein>
    <submittedName>
        <fullName evidence="3">P-loop containing nucleoside triphosphate hydrolase protein</fullName>
    </submittedName>
</protein>
<keyword evidence="3" id="KW-0378">Hydrolase</keyword>
<dbReference type="PROSITE" id="PS51419">
    <property type="entry name" value="RAB"/>
    <property type="match status" value="1"/>
</dbReference>
<proteinExistence type="predicted"/>
<dbReference type="CDD" id="cd00154">
    <property type="entry name" value="Rab"/>
    <property type="match status" value="1"/>
</dbReference>
<dbReference type="NCBIfam" id="TIGR00231">
    <property type="entry name" value="small_GTP"/>
    <property type="match status" value="1"/>
</dbReference>
<dbReference type="GO" id="GO:0003924">
    <property type="term" value="F:GTPase activity"/>
    <property type="evidence" value="ECO:0007669"/>
    <property type="project" value="InterPro"/>
</dbReference>
<dbReference type="SMART" id="SM00175">
    <property type="entry name" value="RAB"/>
    <property type="match status" value="1"/>
</dbReference>
<feature type="compositionally biased region" description="Low complexity" evidence="2">
    <location>
        <begin position="196"/>
        <end position="210"/>
    </location>
</feature>
<dbReference type="InterPro" id="IPR027417">
    <property type="entry name" value="P-loop_NTPase"/>
</dbReference>
<dbReference type="STRING" id="1884261.A0A5C3QUE6"/>
<evidence type="ECO:0000313" key="4">
    <source>
        <dbReference type="Proteomes" id="UP000305067"/>
    </source>
</evidence>
<dbReference type="EMBL" id="ML178816">
    <property type="protein sequence ID" value="TFL05545.1"/>
    <property type="molecule type" value="Genomic_DNA"/>
</dbReference>
<dbReference type="OrthoDB" id="26525at2759"/>
<dbReference type="SMART" id="SM00173">
    <property type="entry name" value="RAS"/>
    <property type="match status" value="1"/>
</dbReference>
<dbReference type="SMART" id="SM00174">
    <property type="entry name" value="RHO"/>
    <property type="match status" value="1"/>
</dbReference>
<accession>A0A5C3QUE6</accession>
<organism evidence="3 4">
    <name type="scientific">Pterulicium gracile</name>
    <dbReference type="NCBI Taxonomy" id="1884261"/>
    <lineage>
        <taxon>Eukaryota</taxon>
        <taxon>Fungi</taxon>
        <taxon>Dikarya</taxon>
        <taxon>Basidiomycota</taxon>
        <taxon>Agaricomycotina</taxon>
        <taxon>Agaricomycetes</taxon>
        <taxon>Agaricomycetidae</taxon>
        <taxon>Agaricales</taxon>
        <taxon>Pleurotineae</taxon>
        <taxon>Pterulaceae</taxon>
        <taxon>Pterulicium</taxon>
    </lineage>
</organism>
<keyword evidence="1" id="KW-0547">Nucleotide-binding</keyword>
<dbReference type="InterPro" id="IPR001806">
    <property type="entry name" value="Small_GTPase"/>
</dbReference>
<dbReference type="PANTHER" id="PTHR47978">
    <property type="match status" value="1"/>
</dbReference>
<evidence type="ECO:0000256" key="2">
    <source>
        <dbReference type="SAM" id="MobiDB-lite"/>
    </source>
</evidence>
<dbReference type="PROSITE" id="PS51421">
    <property type="entry name" value="RAS"/>
    <property type="match status" value="1"/>
</dbReference>
<dbReference type="Pfam" id="PF00071">
    <property type="entry name" value="Ras"/>
    <property type="match status" value="1"/>
</dbReference>
<dbReference type="Proteomes" id="UP000305067">
    <property type="component" value="Unassembled WGS sequence"/>
</dbReference>
<reference evidence="3 4" key="1">
    <citation type="journal article" date="2019" name="Nat. Ecol. Evol.">
        <title>Megaphylogeny resolves global patterns of mushroom evolution.</title>
        <authorList>
            <person name="Varga T."/>
            <person name="Krizsan K."/>
            <person name="Foldi C."/>
            <person name="Dima B."/>
            <person name="Sanchez-Garcia M."/>
            <person name="Sanchez-Ramirez S."/>
            <person name="Szollosi G.J."/>
            <person name="Szarkandi J.G."/>
            <person name="Papp V."/>
            <person name="Albert L."/>
            <person name="Andreopoulos W."/>
            <person name="Angelini C."/>
            <person name="Antonin V."/>
            <person name="Barry K.W."/>
            <person name="Bougher N.L."/>
            <person name="Buchanan P."/>
            <person name="Buyck B."/>
            <person name="Bense V."/>
            <person name="Catcheside P."/>
            <person name="Chovatia M."/>
            <person name="Cooper J."/>
            <person name="Damon W."/>
            <person name="Desjardin D."/>
            <person name="Finy P."/>
            <person name="Geml J."/>
            <person name="Haridas S."/>
            <person name="Hughes K."/>
            <person name="Justo A."/>
            <person name="Karasinski D."/>
            <person name="Kautmanova I."/>
            <person name="Kiss B."/>
            <person name="Kocsube S."/>
            <person name="Kotiranta H."/>
            <person name="LaButti K.M."/>
            <person name="Lechner B.E."/>
            <person name="Liimatainen K."/>
            <person name="Lipzen A."/>
            <person name="Lukacs Z."/>
            <person name="Mihaltcheva S."/>
            <person name="Morgado L.N."/>
            <person name="Niskanen T."/>
            <person name="Noordeloos M.E."/>
            <person name="Ohm R.A."/>
            <person name="Ortiz-Santana B."/>
            <person name="Ovrebo C."/>
            <person name="Racz N."/>
            <person name="Riley R."/>
            <person name="Savchenko A."/>
            <person name="Shiryaev A."/>
            <person name="Soop K."/>
            <person name="Spirin V."/>
            <person name="Szebenyi C."/>
            <person name="Tomsovsky M."/>
            <person name="Tulloss R.E."/>
            <person name="Uehling J."/>
            <person name="Grigoriev I.V."/>
            <person name="Vagvolgyi C."/>
            <person name="Papp T."/>
            <person name="Martin F.M."/>
            <person name="Miettinen O."/>
            <person name="Hibbett D.S."/>
            <person name="Nagy L.G."/>
        </authorList>
    </citation>
    <scope>NUCLEOTIDE SEQUENCE [LARGE SCALE GENOMIC DNA]</scope>
    <source>
        <strain evidence="3 4">CBS 309.79</strain>
    </source>
</reference>
<evidence type="ECO:0000313" key="3">
    <source>
        <dbReference type="EMBL" id="TFL05545.1"/>
    </source>
</evidence>
<dbReference type="Gene3D" id="3.40.50.300">
    <property type="entry name" value="P-loop containing nucleotide triphosphate hydrolases"/>
    <property type="match status" value="1"/>
</dbReference>
<evidence type="ECO:0000256" key="1">
    <source>
        <dbReference type="ARBA" id="ARBA00022741"/>
    </source>
</evidence>
<feature type="compositionally biased region" description="Polar residues" evidence="2">
    <location>
        <begin position="242"/>
        <end position="262"/>
    </location>
</feature>
<keyword evidence="4" id="KW-1185">Reference proteome</keyword>
<dbReference type="SUPFAM" id="SSF52540">
    <property type="entry name" value="P-loop containing nucleoside triphosphate hydrolases"/>
    <property type="match status" value="1"/>
</dbReference>